<evidence type="ECO:0000313" key="3">
    <source>
        <dbReference type="Proteomes" id="UP001612741"/>
    </source>
</evidence>
<dbReference type="PROSITE" id="PS51257">
    <property type="entry name" value="PROKAR_LIPOPROTEIN"/>
    <property type="match status" value="1"/>
</dbReference>
<feature type="signal peptide" evidence="1">
    <location>
        <begin position="1"/>
        <end position="21"/>
    </location>
</feature>
<evidence type="ECO:0000313" key="2">
    <source>
        <dbReference type="EMBL" id="MFI6499534.1"/>
    </source>
</evidence>
<evidence type="ECO:0000256" key="1">
    <source>
        <dbReference type="SAM" id="SignalP"/>
    </source>
</evidence>
<evidence type="ECO:0008006" key="4">
    <source>
        <dbReference type="Google" id="ProtNLM"/>
    </source>
</evidence>
<organism evidence="2 3">
    <name type="scientific">Nonomuraea typhae</name>
    <dbReference type="NCBI Taxonomy" id="2603600"/>
    <lineage>
        <taxon>Bacteria</taxon>
        <taxon>Bacillati</taxon>
        <taxon>Actinomycetota</taxon>
        <taxon>Actinomycetes</taxon>
        <taxon>Streptosporangiales</taxon>
        <taxon>Streptosporangiaceae</taxon>
        <taxon>Nonomuraea</taxon>
    </lineage>
</organism>
<comment type="caution">
    <text evidence="2">The sequence shown here is derived from an EMBL/GenBank/DDBJ whole genome shotgun (WGS) entry which is preliminary data.</text>
</comment>
<feature type="chain" id="PRO_5046992470" description="Lipoprotein" evidence="1">
    <location>
        <begin position="22"/>
        <end position="260"/>
    </location>
</feature>
<gene>
    <name evidence="2" type="ORF">ACIBG2_19255</name>
</gene>
<proteinExistence type="predicted"/>
<dbReference type="RefSeq" id="WP_397082904.1">
    <property type="nucleotide sequence ID" value="NZ_JBITGY010000005.1"/>
</dbReference>
<reference evidence="2 3" key="1">
    <citation type="submission" date="2024-10" db="EMBL/GenBank/DDBJ databases">
        <title>The Natural Products Discovery Center: Release of the First 8490 Sequenced Strains for Exploring Actinobacteria Biosynthetic Diversity.</title>
        <authorList>
            <person name="Kalkreuter E."/>
            <person name="Kautsar S.A."/>
            <person name="Yang D."/>
            <person name="Bader C.D."/>
            <person name="Teijaro C.N."/>
            <person name="Fluegel L."/>
            <person name="Davis C.M."/>
            <person name="Simpson J.R."/>
            <person name="Lauterbach L."/>
            <person name="Steele A.D."/>
            <person name="Gui C."/>
            <person name="Meng S."/>
            <person name="Li G."/>
            <person name="Viehrig K."/>
            <person name="Ye F."/>
            <person name="Su P."/>
            <person name="Kiefer A.F."/>
            <person name="Nichols A."/>
            <person name="Cepeda A.J."/>
            <person name="Yan W."/>
            <person name="Fan B."/>
            <person name="Jiang Y."/>
            <person name="Adhikari A."/>
            <person name="Zheng C.-J."/>
            <person name="Schuster L."/>
            <person name="Cowan T.M."/>
            <person name="Smanski M.J."/>
            <person name="Chevrette M.G."/>
            <person name="De Carvalho L.P.S."/>
            <person name="Shen B."/>
        </authorList>
    </citation>
    <scope>NUCLEOTIDE SEQUENCE [LARGE SCALE GENOMIC DNA]</scope>
    <source>
        <strain evidence="2 3">NPDC050545</strain>
    </source>
</reference>
<dbReference type="EMBL" id="JBITGY010000005">
    <property type="protein sequence ID" value="MFI6499534.1"/>
    <property type="molecule type" value="Genomic_DNA"/>
</dbReference>
<name>A0ABW7YYI3_9ACTN</name>
<keyword evidence="1" id="KW-0732">Signal</keyword>
<dbReference type="Proteomes" id="UP001612741">
    <property type="component" value="Unassembled WGS sequence"/>
</dbReference>
<protein>
    <recommendedName>
        <fullName evidence="4">Lipoprotein</fullName>
    </recommendedName>
</protein>
<sequence>MRVLVFGLLGLAVLTGCGAGAAAPAEKAGVSADKIREREHVIATCMKQKGFVYAAAVSQPKKEPVSADYATMKEQRAKYGFGVFSAYVYPKPSAEAALDPNKATIDKLPAGQKDAYRTTMNECRVGALRQVYGLKVTSVDDYYDQMSKAIERIDKELNGDPKLVELAAPFAECLKAKGERVASGRPGDLSVRGLSVWGDQAGKLAENGKMSAEAARPYLVKEIRSALADLECGKDFYAAYIPLSQRLNNEARVQFGFSEQ</sequence>
<accession>A0ABW7YYI3</accession>
<keyword evidence="3" id="KW-1185">Reference proteome</keyword>